<dbReference type="Proteomes" id="UP001336314">
    <property type="component" value="Unassembled WGS sequence"/>
</dbReference>
<dbReference type="InterPro" id="IPR055199">
    <property type="entry name" value="Hda_lid"/>
</dbReference>
<dbReference type="RefSeq" id="WP_330128394.1">
    <property type="nucleotide sequence ID" value="NZ_JAUHLI010000006.1"/>
</dbReference>
<dbReference type="InterPro" id="IPR017788">
    <property type="entry name" value="Hda"/>
</dbReference>
<evidence type="ECO:0000259" key="1">
    <source>
        <dbReference type="Pfam" id="PF00308"/>
    </source>
</evidence>
<dbReference type="PANTHER" id="PTHR30050:SF5">
    <property type="entry name" value="DNAA REGULATORY INACTIVATOR HDA"/>
    <property type="match status" value="1"/>
</dbReference>
<proteinExistence type="predicted"/>
<feature type="domain" description="Hda lid" evidence="2">
    <location>
        <begin position="166"/>
        <end position="230"/>
    </location>
</feature>
<dbReference type="SUPFAM" id="SSF52540">
    <property type="entry name" value="P-loop containing nucleoside triphosphate hydrolases"/>
    <property type="match status" value="1"/>
</dbReference>
<comment type="caution">
    <text evidence="3">The sequence shown here is derived from an EMBL/GenBank/DDBJ whole genome shotgun (WGS) entry which is preliminary data.</text>
</comment>
<dbReference type="InterPro" id="IPR013317">
    <property type="entry name" value="DnaA_dom"/>
</dbReference>
<name>A0ABU7J4M8_9GAMM</name>
<evidence type="ECO:0000313" key="3">
    <source>
        <dbReference type="EMBL" id="MEE2001293.1"/>
    </source>
</evidence>
<dbReference type="Pfam" id="PF00308">
    <property type="entry name" value="Bac_DnaA"/>
    <property type="match status" value="1"/>
</dbReference>
<accession>A0ABU7J4M8</accession>
<feature type="domain" description="Chromosomal replication initiator protein DnaA ATPAse" evidence="1">
    <location>
        <begin position="44"/>
        <end position="155"/>
    </location>
</feature>
<dbReference type="InterPro" id="IPR027417">
    <property type="entry name" value="P-loop_NTPase"/>
</dbReference>
<evidence type="ECO:0000313" key="4">
    <source>
        <dbReference type="Proteomes" id="UP001336314"/>
    </source>
</evidence>
<sequence length="239" mass="26747">MQPTQYTLPVTLPEDETLDSFYSSTPHPAVNYIRQYLMEPVGTAPLYLFGASGAGKSHLLYAACVQAQEMGLTSQLLALEHLQQLDARVLDDLEHLDLVCLDNIQAIASDMSWQTAVFDLYNRMAEQGKCLLIVANEAPTQLGFQLADLVSRLQACTSFQLRLPGDAEKQLLLQHKAHVRGIELTTEVARYLLNRQQRDIRALVAILDQLDKASIVHQRKITIPFVKAVLADDDGHYFD</sequence>
<dbReference type="Gene3D" id="3.40.50.300">
    <property type="entry name" value="P-loop containing nucleotide triphosphate hydrolases"/>
    <property type="match status" value="1"/>
</dbReference>
<dbReference type="NCBIfam" id="TIGR03420">
    <property type="entry name" value="DnaA_homol_Hda"/>
    <property type="match status" value="1"/>
</dbReference>
<dbReference type="Gene3D" id="1.10.8.60">
    <property type="match status" value="1"/>
</dbReference>
<dbReference type="Pfam" id="PF22688">
    <property type="entry name" value="Hda_lid"/>
    <property type="match status" value="1"/>
</dbReference>
<evidence type="ECO:0000259" key="2">
    <source>
        <dbReference type="Pfam" id="PF22688"/>
    </source>
</evidence>
<organism evidence="3 4">
    <name type="scientific">Alkalimonas cellulosilytica</name>
    <dbReference type="NCBI Taxonomy" id="3058395"/>
    <lineage>
        <taxon>Bacteria</taxon>
        <taxon>Pseudomonadati</taxon>
        <taxon>Pseudomonadota</taxon>
        <taxon>Gammaproteobacteria</taxon>
        <taxon>Alkalimonas</taxon>
    </lineage>
</organism>
<reference evidence="3 4" key="1">
    <citation type="submission" date="2023-07" db="EMBL/GenBank/DDBJ databases">
        <title>Alkalimonas sp., MEB108 novel, alkaliphilic bacterium isolated from Lonar Lake, India.</title>
        <authorList>
            <person name="Joshi A."/>
            <person name="Thite S."/>
        </authorList>
    </citation>
    <scope>NUCLEOTIDE SEQUENCE [LARGE SCALE GENOMIC DNA]</scope>
    <source>
        <strain evidence="3 4">MEB108</strain>
    </source>
</reference>
<protein>
    <submittedName>
        <fullName evidence="3">DnaA regulatory inactivator Hda</fullName>
    </submittedName>
</protein>
<gene>
    <name evidence="3" type="primary">hda</name>
    <name evidence="3" type="ORF">QWY20_07495</name>
</gene>
<dbReference type="EMBL" id="JAUHLI010000006">
    <property type="protein sequence ID" value="MEE2001293.1"/>
    <property type="molecule type" value="Genomic_DNA"/>
</dbReference>
<keyword evidence="4" id="KW-1185">Reference proteome</keyword>
<dbReference type="PANTHER" id="PTHR30050">
    <property type="entry name" value="CHROMOSOMAL REPLICATION INITIATOR PROTEIN DNAA"/>
    <property type="match status" value="1"/>
</dbReference>